<proteinExistence type="predicted"/>
<comment type="caution">
    <text evidence="2">The sequence shown here is derived from an EMBL/GenBank/DDBJ whole genome shotgun (WGS) entry which is preliminary data.</text>
</comment>
<organism evidence="2 3">
    <name type="scientific">Eumeta variegata</name>
    <name type="common">Bagworm moth</name>
    <name type="synonym">Eumeta japonica</name>
    <dbReference type="NCBI Taxonomy" id="151549"/>
    <lineage>
        <taxon>Eukaryota</taxon>
        <taxon>Metazoa</taxon>
        <taxon>Ecdysozoa</taxon>
        <taxon>Arthropoda</taxon>
        <taxon>Hexapoda</taxon>
        <taxon>Insecta</taxon>
        <taxon>Pterygota</taxon>
        <taxon>Neoptera</taxon>
        <taxon>Endopterygota</taxon>
        <taxon>Lepidoptera</taxon>
        <taxon>Glossata</taxon>
        <taxon>Ditrysia</taxon>
        <taxon>Tineoidea</taxon>
        <taxon>Psychidae</taxon>
        <taxon>Oiketicinae</taxon>
        <taxon>Eumeta</taxon>
    </lineage>
</organism>
<evidence type="ECO:0000313" key="3">
    <source>
        <dbReference type="Proteomes" id="UP000299102"/>
    </source>
</evidence>
<sequence>MQRCSSSVAAITDLQRAARARPAPYTARLLALHGDGLLCSCTTLPPPSPLPEWRPEGERRPRGRCRRVRLRVKLKQTFCASQGALSHGSQTCSSMAAHDALGHLGGFKVQETFREERSAFEPSIFRFEDVGPRPFGHHRSTYSRSLSIRTGYRGRSLLKPSLEDILRPAELRSHVGRKALGRAVGTPAEADGQADRPPKSIYPERVRQIATLIN</sequence>
<evidence type="ECO:0000256" key="1">
    <source>
        <dbReference type="SAM" id="MobiDB-lite"/>
    </source>
</evidence>
<dbReference type="AlphaFoldDB" id="A0A4C1TV08"/>
<protein>
    <submittedName>
        <fullName evidence="2">Uncharacterized protein</fullName>
    </submittedName>
</protein>
<reference evidence="2 3" key="1">
    <citation type="journal article" date="2019" name="Commun. Biol.">
        <title>The bagworm genome reveals a unique fibroin gene that provides high tensile strength.</title>
        <authorList>
            <person name="Kono N."/>
            <person name="Nakamura H."/>
            <person name="Ohtoshi R."/>
            <person name="Tomita M."/>
            <person name="Numata K."/>
            <person name="Arakawa K."/>
        </authorList>
    </citation>
    <scope>NUCLEOTIDE SEQUENCE [LARGE SCALE GENOMIC DNA]</scope>
</reference>
<evidence type="ECO:0000313" key="2">
    <source>
        <dbReference type="EMBL" id="GBP17873.1"/>
    </source>
</evidence>
<name>A0A4C1TV08_EUMVA</name>
<dbReference type="EMBL" id="BGZK01000091">
    <property type="protein sequence ID" value="GBP17873.1"/>
    <property type="molecule type" value="Genomic_DNA"/>
</dbReference>
<gene>
    <name evidence="2" type="ORF">EVAR_7866_1</name>
</gene>
<feature type="region of interest" description="Disordered" evidence="1">
    <location>
        <begin position="178"/>
        <end position="201"/>
    </location>
</feature>
<accession>A0A4C1TV08</accession>
<dbReference type="Proteomes" id="UP000299102">
    <property type="component" value="Unassembled WGS sequence"/>
</dbReference>
<keyword evidence="3" id="KW-1185">Reference proteome</keyword>